<evidence type="ECO:0000313" key="2">
    <source>
        <dbReference type="EMBL" id="PJE77611.1"/>
    </source>
</evidence>
<sequence length="116" mass="13215">MSRPGDRTQSLLHMGERSTKGQNEALSRETLGRRKFVRKKRKDKIPNSVASYDHAMGAAGTIITPYLQGRVGGKDQLRPPTKALLGHVCLEVYREGRLYQQRTFLPRPSFLMFEDL</sequence>
<evidence type="ECO:0000256" key="1">
    <source>
        <dbReference type="SAM" id="MobiDB-lite"/>
    </source>
</evidence>
<accession>A0A2H9T335</accession>
<feature type="region of interest" description="Disordered" evidence="1">
    <location>
        <begin position="1"/>
        <end position="43"/>
    </location>
</feature>
<organism evidence="2">
    <name type="scientific">invertebrate metagenome</name>
    <dbReference type="NCBI Taxonomy" id="1711999"/>
    <lineage>
        <taxon>unclassified sequences</taxon>
        <taxon>metagenomes</taxon>
        <taxon>organismal metagenomes</taxon>
    </lineage>
</organism>
<proteinExistence type="predicted"/>
<dbReference type="AlphaFoldDB" id="A0A2H9T335"/>
<gene>
    <name evidence="2" type="ORF">CI610_03463</name>
</gene>
<dbReference type="EMBL" id="NSIT01000470">
    <property type="protein sequence ID" value="PJE77611.1"/>
    <property type="molecule type" value="Genomic_DNA"/>
</dbReference>
<feature type="compositionally biased region" description="Basic residues" evidence="1">
    <location>
        <begin position="33"/>
        <end position="43"/>
    </location>
</feature>
<comment type="caution">
    <text evidence="2">The sequence shown here is derived from an EMBL/GenBank/DDBJ whole genome shotgun (WGS) entry which is preliminary data.</text>
</comment>
<protein>
    <submittedName>
        <fullName evidence="2">Uncharacterized protein</fullName>
    </submittedName>
</protein>
<name>A0A2H9T335_9ZZZZ</name>
<reference evidence="2" key="1">
    <citation type="journal article" date="2017" name="Appl. Environ. Microbiol.">
        <title>Molecular characterization of an Endozoicomonas-like organism causing infection in king scallop Pecten maximus L.</title>
        <authorList>
            <person name="Cano I."/>
            <person name="van Aerle R."/>
            <person name="Ross S."/>
            <person name="Verner-Jeffreys D.W."/>
            <person name="Paley R.K."/>
            <person name="Rimmer G."/>
            <person name="Ryder D."/>
            <person name="Hooper P."/>
            <person name="Stone D."/>
            <person name="Feist S.W."/>
        </authorList>
    </citation>
    <scope>NUCLEOTIDE SEQUENCE</scope>
</reference>